<dbReference type="Pfam" id="PF00561">
    <property type="entry name" value="Abhydrolase_1"/>
    <property type="match status" value="1"/>
</dbReference>
<evidence type="ECO:0000313" key="2">
    <source>
        <dbReference type="EMBL" id="SDI28232.1"/>
    </source>
</evidence>
<feature type="domain" description="AB hydrolase-1" evidence="1">
    <location>
        <begin position="27"/>
        <end position="283"/>
    </location>
</feature>
<name>A0A1G8JAW3_9FIRM</name>
<dbReference type="GO" id="GO:0016020">
    <property type="term" value="C:membrane"/>
    <property type="evidence" value="ECO:0007669"/>
    <property type="project" value="TreeGrafter"/>
</dbReference>
<dbReference type="EMBL" id="FNEH01000004">
    <property type="protein sequence ID" value="SDI28232.1"/>
    <property type="molecule type" value="Genomic_DNA"/>
</dbReference>
<dbReference type="Proteomes" id="UP000198945">
    <property type="component" value="Unassembled WGS sequence"/>
</dbReference>
<dbReference type="PANTHER" id="PTHR43798:SF33">
    <property type="entry name" value="HYDROLASE, PUTATIVE (AFU_ORTHOLOGUE AFUA_2G14860)-RELATED"/>
    <property type="match status" value="1"/>
</dbReference>
<dbReference type="RefSeq" id="WP_089716319.1">
    <property type="nucleotide sequence ID" value="NZ_FNEH01000004.1"/>
</dbReference>
<dbReference type="InterPro" id="IPR000073">
    <property type="entry name" value="AB_hydrolase_1"/>
</dbReference>
<dbReference type="GO" id="GO:0003824">
    <property type="term" value="F:catalytic activity"/>
    <property type="evidence" value="ECO:0007669"/>
    <property type="project" value="InterPro"/>
</dbReference>
<dbReference type="PRINTS" id="PR00412">
    <property type="entry name" value="EPOXHYDRLASE"/>
</dbReference>
<evidence type="ECO:0000259" key="1">
    <source>
        <dbReference type="Pfam" id="PF00561"/>
    </source>
</evidence>
<protein>
    <submittedName>
        <fullName evidence="2">Pimeloyl-ACP methyl ester carboxylesterase</fullName>
    </submittedName>
</protein>
<organism evidence="2 3">
    <name type="scientific">Halanaerobium congolense</name>
    <dbReference type="NCBI Taxonomy" id="54121"/>
    <lineage>
        <taxon>Bacteria</taxon>
        <taxon>Bacillati</taxon>
        <taxon>Bacillota</taxon>
        <taxon>Clostridia</taxon>
        <taxon>Halanaerobiales</taxon>
        <taxon>Halanaerobiaceae</taxon>
        <taxon>Halanaerobium</taxon>
    </lineage>
</organism>
<dbReference type="InterPro" id="IPR050266">
    <property type="entry name" value="AB_hydrolase_sf"/>
</dbReference>
<dbReference type="InterPro" id="IPR000639">
    <property type="entry name" value="Epox_hydrolase-like"/>
</dbReference>
<dbReference type="Gene3D" id="3.40.50.1820">
    <property type="entry name" value="alpha/beta hydrolase"/>
    <property type="match status" value="1"/>
</dbReference>
<gene>
    <name evidence="2" type="ORF">SAMN04515654_10412</name>
</gene>
<reference evidence="2 3" key="1">
    <citation type="submission" date="2016-10" db="EMBL/GenBank/DDBJ databases">
        <authorList>
            <person name="de Groot N.N."/>
        </authorList>
    </citation>
    <scope>NUCLEOTIDE SEQUENCE [LARGE SCALE GENOMIC DNA]</scope>
    <source>
        <strain evidence="2 3">WG7</strain>
    </source>
</reference>
<dbReference type="InterPro" id="IPR029058">
    <property type="entry name" value="AB_hydrolase_fold"/>
</dbReference>
<proteinExistence type="predicted"/>
<dbReference type="PRINTS" id="PR00111">
    <property type="entry name" value="ABHYDROLASE"/>
</dbReference>
<dbReference type="PANTHER" id="PTHR43798">
    <property type="entry name" value="MONOACYLGLYCEROL LIPASE"/>
    <property type="match status" value="1"/>
</dbReference>
<accession>A0A1G8JAW3</accession>
<sequence>MDITLKKLNLDNGEEMAYREREGGEKLLVLVHGNMTSSKHWDLLMESLPEKYKVYAPDLRGFGASSYKNEINSLHDFAKDLKNFFDKLNLKDFVLMGWSTGGGVALDFAADNHEYVKKLILMESVGTKGYPIFKKDENGKPIPGELLSTKEEIANDPIQVLPVLNAYENKDKDTMKMIWNNTIYTDNQPEPEKYDEYLEDMFTQRNLVDVDYALAHFNISNEHNGLEKGNKKAEKIKAPTLVLYGENDKVVTEQMAKDINNDIGDNATLKYLKNCGHSPLIDDLEQLKTMVINFIEE</sequence>
<dbReference type="AlphaFoldDB" id="A0A1G8JAW3"/>
<dbReference type="SUPFAM" id="SSF53474">
    <property type="entry name" value="alpha/beta-Hydrolases"/>
    <property type="match status" value="1"/>
</dbReference>
<evidence type="ECO:0000313" key="3">
    <source>
        <dbReference type="Proteomes" id="UP000198945"/>
    </source>
</evidence>